<evidence type="ECO:0000313" key="4">
    <source>
        <dbReference type="Proteomes" id="UP001352263"/>
    </source>
</evidence>
<feature type="signal peptide" evidence="2">
    <location>
        <begin position="1"/>
        <end position="21"/>
    </location>
</feature>
<dbReference type="EMBL" id="JAWIIV010000010">
    <property type="protein sequence ID" value="MEC4720190.1"/>
    <property type="molecule type" value="Genomic_DNA"/>
</dbReference>
<comment type="caution">
    <text evidence="3">The sequence shown here is derived from an EMBL/GenBank/DDBJ whole genome shotgun (WGS) entry which is preliminary data.</text>
</comment>
<dbReference type="Proteomes" id="UP001352263">
    <property type="component" value="Unassembled WGS sequence"/>
</dbReference>
<proteinExistence type="predicted"/>
<keyword evidence="4" id="KW-1185">Reference proteome</keyword>
<feature type="compositionally biased region" description="Low complexity" evidence="1">
    <location>
        <begin position="106"/>
        <end position="118"/>
    </location>
</feature>
<feature type="chain" id="PRO_5045490692" evidence="2">
    <location>
        <begin position="22"/>
        <end position="118"/>
    </location>
</feature>
<name>A0ABU6JA48_9BURK</name>
<accession>A0ABU6JA48</accession>
<dbReference type="RefSeq" id="WP_326506903.1">
    <property type="nucleotide sequence ID" value="NZ_JAWIIV010000010.1"/>
</dbReference>
<evidence type="ECO:0000256" key="1">
    <source>
        <dbReference type="SAM" id="MobiDB-lite"/>
    </source>
</evidence>
<sequence>MWLRPLLLLLLSIAMLPAAHAFERPFPAQAKRGKMTPASFPDIVIGGRLRQLSPGARIWNEDNLLQMPASLRGSGLAVNYTEDANGHIDRVWILTADEASEPITKQTQTQTQTNSKAP</sequence>
<feature type="region of interest" description="Disordered" evidence="1">
    <location>
        <begin position="99"/>
        <end position="118"/>
    </location>
</feature>
<evidence type="ECO:0000313" key="3">
    <source>
        <dbReference type="EMBL" id="MEC4720190.1"/>
    </source>
</evidence>
<organism evidence="3 4">
    <name type="scientific">Noviherbaspirillum album</name>
    <dbReference type="NCBI Taxonomy" id="3080276"/>
    <lineage>
        <taxon>Bacteria</taxon>
        <taxon>Pseudomonadati</taxon>
        <taxon>Pseudomonadota</taxon>
        <taxon>Betaproteobacteria</taxon>
        <taxon>Burkholderiales</taxon>
        <taxon>Oxalobacteraceae</taxon>
        <taxon>Noviherbaspirillum</taxon>
    </lineage>
</organism>
<keyword evidence="2" id="KW-0732">Signal</keyword>
<reference evidence="3 4" key="1">
    <citation type="submission" date="2023-10" db="EMBL/GenBank/DDBJ databases">
        <title>Noviherbaspirillum sp. CPCC 100848 genome assembly.</title>
        <authorList>
            <person name="Li X.Y."/>
            <person name="Fang X.M."/>
        </authorList>
    </citation>
    <scope>NUCLEOTIDE SEQUENCE [LARGE SCALE GENOMIC DNA]</scope>
    <source>
        <strain evidence="3 4">CPCC 100848</strain>
    </source>
</reference>
<protein>
    <submittedName>
        <fullName evidence="3">Uncharacterized protein</fullName>
    </submittedName>
</protein>
<gene>
    <name evidence="3" type="ORF">RY831_13590</name>
</gene>
<evidence type="ECO:0000256" key="2">
    <source>
        <dbReference type="SAM" id="SignalP"/>
    </source>
</evidence>